<gene>
    <name evidence="1" type="ORF">KY290_021509</name>
</gene>
<dbReference type="Proteomes" id="UP000826656">
    <property type="component" value="Unassembled WGS sequence"/>
</dbReference>
<dbReference type="EMBL" id="JAIVGD010000015">
    <property type="protein sequence ID" value="KAH0758016.1"/>
    <property type="molecule type" value="Genomic_DNA"/>
</dbReference>
<accession>A0ABQ7V3S9</accession>
<protein>
    <submittedName>
        <fullName evidence="1">Uncharacterized protein</fullName>
    </submittedName>
</protein>
<evidence type="ECO:0000313" key="2">
    <source>
        <dbReference type="Proteomes" id="UP000826656"/>
    </source>
</evidence>
<proteinExistence type="predicted"/>
<reference evidence="1 2" key="1">
    <citation type="journal article" date="2021" name="bioRxiv">
        <title>Chromosome-scale and haplotype-resolved genome assembly of a tetraploid potato cultivar.</title>
        <authorList>
            <person name="Sun H."/>
            <person name="Jiao W.-B."/>
            <person name="Krause K."/>
            <person name="Campoy J.A."/>
            <person name="Goel M."/>
            <person name="Folz-Donahue K."/>
            <person name="Kukat C."/>
            <person name="Huettel B."/>
            <person name="Schneeberger K."/>
        </authorList>
    </citation>
    <scope>NUCLEOTIDE SEQUENCE [LARGE SCALE GENOMIC DNA]</scope>
    <source>
        <strain evidence="1">SolTubOtavaFocal</strain>
        <tissue evidence="1">Leaves</tissue>
    </source>
</reference>
<evidence type="ECO:0000313" key="1">
    <source>
        <dbReference type="EMBL" id="KAH0758016.1"/>
    </source>
</evidence>
<sequence>MGKKRGFPNWVPNGLTCSAGIFEKSSWAWTFEAIPYLRKLFKDYSEEISQQRILRWLSTKNNPKINFVDLFSPPHDIKSLTQNKPYSGYDKKKELVGATTIKREALIVPGDADDGAINVGDDADVNVGVDIGDIGAKSGGEHVDDVGDVQ</sequence>
<keyword evidence="2" id="KW-1185">Reference proteome</keyword>
<name>A0ABQ7V3S9_SOLTU</name>
<organism evidence="1 2">
    <name type="scientific">Solanum tuberosum</name>
    <name type="common">Potato</name>
    <dbReference type="NCBI Taxonomy" id="4113"/>
    <lineage>
        <taxon>Eukaryota</taxon>
        <taxon>Viridiplantae</taxon>
        <taxon>Streptophyta</taxon>
        <taxon>Embryophyta</taxon>
        <taxon>Tracheophyta</taxon>
        <taxon>Spermatophyta</taxon>
        <taxon>Magnoliopsida</taxon>
        <taxon>eudicotyledons</taxon>
        <taxon>Gunneridae</taxon>
        <taxon>Pentapetalae</taxon>
        <taxon>asterids</taxon>
        <taxon>lamiids</taxon>
        <taxon>Solanales</taxon>
        <taxon>Solanaceae</taxon>
        <taxon>Solanoideae</taxon>
        <taxon>Solaneae</taxon>
        <taxon>Solanum</taxon>
    </lineage>
</organism>
<comment type="caution">
    <text evidence="1">The sequence shown here is derived from an EMBL/GenBank/DDBJ whole genome shotgun (WGS) entry which is preliminary data.</text>
</comment>